<evidence type="ECO:0000313" key="2">
    <source>
        <dbReference type="EMBL" id="ORY11374.1"/>
    </source>
</evidence>
<feature type="region of interest" description="Disordered" evidence="1">
    <location>
        <begin position="403"/>
        <end position="450"/>
    </location>
</feature>
<accession>A0A1Y1ZMG0</accession>
<sequence>MNNKKIQEFLKKNIPEWSDEERIQTLFTAFREIKDENYDTFIESNNDKVFFWKNVIFLVQQEKLLNQNDNVLTFPGKNLDQFFCRNGLTPSCIGSVINELENKREVMEVNSYRNPPGWKLNLLKFVFSPVTWGFSKLIGSSNDTSELKDVTYINISILKQLCEKILKLHYSLNFYKIDNLITKSEFINKYRNTNLKEKELNLSESDIDLILIELQRTNSINLLIHDNITMIKFKEKNDKNKSILFTSSDINVLKLKNSIEIILKQVEQDESKKDGIQDKVKECIKNKQKVKALYLLKEKKIVQQFIEKKMSSYNTLQNILLKIQSCENDNDILNAMKLGSDTLKQYIEEKDLSVDRIDDVFSYIENTLMDFDEIESAIKQNQSLTHPSDEEFEDEFNKLLKEETQESNKPIEDNKNTIEESISSETTKINGSNMSLDSALNEEEKDEKEDIELEEKMIKLAI</sequence>
<dbReference type="GO" id="GO:0007034">
    <property type="term" value="P:vacuolar transport"/>
    <property type="evidence" value="ECO:0007669"/>
    <property type="project" value="InterPro"/>
</dbReference>
<dbReference type="AlphaFoldDB" id="A0A1Y1ZMG0"/>
<dbReference type="Pfam" id="PF03357">
    <property type="entry name" value="Snf7"/>
    <property type="match status" value="1"/>
</dbReference>
<dbReference type="OrthoDB" id="10250120at2759"/>
<evidence type="ECO:0000256" key="1">
    <source>
        <dbReference type="SAM" id="MobiDB-lite"/>
    </source>
</evidence>
<gene>
    <name evidence="2" type="ORF">LY90DRAFT_677888</name>
</gene>
<dbReference type="Pfam" id="PF25880">
    <property type="entry name" value="WHD_CHMP7_1st"/>
    <property type="match status" value="1"/>
</dbReference>
<feature type="compositionally biased region" description="Polar residues" evidence="1">
    <location>
        <begin position="419"/>
        <end position="438"/>
    </location>
</feature>
<feature type="compositionally biased region" description="Basic and acidic residues" evidence="1">
    <location>
        <begin position="403"/>
        <end position="418"/>
    </location>
</feature>
<dbReference type="InterPro" id="IPR005024">
    <property type="entry name" value="Snf7_fam"/>
</dbReference>
<dbReference type="Proteomes" id="UP000193920">
    <property type="component" value="Unassembled WGS sequence"/>
</dbReference>
<dbReference type="EMBL" id="MCOG01000382">
    <property type="protein sequence ID" value="ORY11374.1"/>
    <property type="molecule type" value="Genomic_DNA"/>
</dbReference>
<proteinExistence type="predicted"/>
<evidence type="ECO:0000313" key="3">
    <source>
        <dbReference type="Proteomes" id="UP000193920"/>
    </source>
</evidence>
<name>A0A1Y1ZMG0_9FUNG</name>
<reference evidence="2 3" key="1">
    <citation type="submission" date="2016-08" db="EMBL/GenBank/DDBJ databases">
        <title>A Parts List for Fungal Cellulosomes Revealed by Comparative Genomics.</title>
        <authorList>
            <consortium name="DOE Joint Genome Institute"/>
            <person name="Haitjema C.H."/>
            <person name="Gilmore S.P."/>
            <person name="Henske J.K."/>
            <person name="Solomon K.V."/>
            <person name="De Groot R."/>
            <person name="Kuo A."/>
            <person name="Mondo S.J."/>
            <person name="Salamov A.A."/>
            <person name="Labutti K."/>
            <person name="Zhao Z."/>
            <person name="Chiniquy J."/>
            <person name="Barry K."/>
            <person name="Brewer H.M."/>
            <person name="Purvine S.O."/>
            <person name="Wright A.T."/>
            <person name="Boxma B."/>
            <person name="Van Alen T."/>
            <person name="Hackstein J.H."/>
            <person name="Baker S.E."/>
            <person name="Grigoriev I.V."/>
            <person name="O'Malley M.A."/>
        </authorList>
    </citation>
    <scope>NUCLEOTIDE SEQUENCE [LARGE SCALE GENOMIC DNA]</scope>
    <source>
        <strain evidence="2 3">G1</strain>
    </source>
</reference>
<organism evidence="2 3">
    <name type="scientific">Neocallimastix californiae</name>
    <dbReference type="NCBI Taxonomy" id="1754190"/>
    <lineage>
        <taxon>Eukaryota</taxon>
        <taxon>Fungi</taxon>
        <taxon>Fungi incertae sedis</taxon>
        <taxon>Chytridiomycota</taxon>
        <taxon>Chytridiomycota incertae sedis</taxon>
        <taxon>Neocallimastigomycetes</taxon>
        <taxon>Neocallimastigales</taxon>
        <taxon>Neocallimastigaceae</taxon>
        <taxon>Neocallimastix</taxon>
    </lineage>
</organism>
<evidence type="ECO:0008006" key="4">
    <source>
        <dbReference type="Google" id="ProtNLM"/>
    </source>
</evidence>
<comment type="caution">
    <text evidence="2">The sequence shown here is derived from an EMBL/GenBank/DDBJ whole genome shotgun (WGS) entry which is preliminary data.</text>
</comment>
<keyword evidence="3" id="KW-1185">Reference proteome</keyword>
<dbReference type="STRING" id="1754190.A0A1Y1ZMG0"/>
<feature type="compositionally biased region" description="Acidic residues" evidence="1">
    <location>
        <begin position="440"/>
        <end position="450"/>
    </location>
</feature>
<dbReference type="Gene3D" id="6.10.140.1230">
    <property type="match status" value="1"/>
</dbReference>
<protein>
    <recommendedName>
        <fullName evidence="4">Charged multivesicular body protein 7</fullName>
    </recommendedName>
</protein>